<evidence type="ECO:0000313" key="3">
    <source>
        <dbReference type="Proteomes" id="UP000627464"/>
    </source>
</evidence>
<keyword evidence="1" id="KW-0732">Signal</keyword>
<dbReference type="InterPro" id="IPR017734">
    <property type="entry name" value="T6SS_SciN"/>
</dbReference>
<evidence type="ECO:0000256" key="1">
    <source>
        <dbReference type="SAM" id="SignalP"/>
    </source>
</evidence>
<organism evidence="2 3">
    <name type="scientific">Hafnia psychrotolerans</name>
    <dbReference type="NCBI Taxonomy" id="1477018"/>
    <lineage>
        <taxon>Bacteria</taxon>
        <taxon>Pseudomonadati</taxon>
        <taxon>Pseudomonadota</taxon>
        <taxon>Gammaproteobacteria</taxon>
        <taxon>Enterobacterales</taxon>
        <taxon>Hafniaceae</taxon>
        <taxon>Hafnia</taxon>
    </lineage>
</organism>
<feature type="signal peptide" evidence="1">
    <location>
        <begin position="1"/>
        <end position="20"/>
    </location>
</feature>
<dbReference type="RefSeq" id="WP_188469218.1">
    <property type="nucleotide sequence ID" value="NZ_BMFZ01000001.1"/>
</dbReference>
<dbReference type="PANTHER" id="PTHR37625:SF4">
    <property type="entry name" value="OUTER MEMBRANE LIPOPROTEIN"/>
    <property type="match status" value="1"/>
</dbReference>
<dbReference type="EMBL" id="BMFZ01000001">
    <property type="protein sequence ID" value="GGA29717.1"/>
    <property type="molecule type" value="Genomic_DNA"/>
</dbReference>
<accession>A0ABQ1FV03</accession>
<evidence type="ECO:0000313" key="2">
    <source>
        <dbReference type="EMBL" id="GGA29717.1"/>
    </source>
</evidence>
<protein>
    <submittedName>
        <fullName evidence="2">Type VI secretion system protein VasD</fullName>
    </submittedName>
</protein>
<sequence length="175" mass="19641">MLRPSRLICALLFVPTLTLSGCGLYQKAKQGTASVASAIFYRQVETLHLSFVAREAINHDDAQQSMPLRVSILQLNDRKTFDSAEYTDLLTQPDLVLKDSLVTQQQLSVVPGQTANLDIPLSKKANFVAVVGLFRLPDRARGNWKLVLSRDDLDPDTPRVIEIRNNTLWLRPVKE</sequence>
<gene>
    <name evidence="2" type="primary">vasD</name>
    <name evidence="2" type="ORF">GCM10011328_00210</name>
</gene>
<feature type="chain" id="PRO_5046690038" evidence="1">
    <location>
        <begin position="21"/>
        <end position="175"/>
    </location>
</feature>
<dbReference type="Pfam" id="PF12790">
    <property type="entry name" value="T6SS-SciN"/>
    <property type="match status" value="1"/>
</dbReference>
<reference evidence="3" key="1">
    <citation type="journal article" date="2019" name="Int. J. Syst. Evol. Microbiol.">
        <title>The Global Catalogue of Microorganisms (GCM) 10K type strain sequencing project: providing services to taxonomists for standard genome sequencing and annotation.</title>
        <authorList>
            <consortium name="The Broad Institute Genomics Platform"/>
            <consortium name="The Broad Institute Genome Sequencing Center for Infectious Disease"/>
            <person name="Wu L."/>
            <person name="Ma J."/>
        </authorList>
    </citation>
    <scope>NUCLEOTIDE SEQUENCE [LARGE SCALE GENOMIC DNA]</scope>
    <source>
        <strain evidence="3">CGMCC 1.12806</strain>
    </source>
</reference>
<comment type="caution">
    <text evidence="2">The sequence shown here is derived from an EMBL/GenBank/DDBJ whole genome shotgun (WGS) entry which is preliminary data.</text>
</comment>
<name>A0ABQ1FV03_9GAMM</name>
<dbReference type="PANTHER" id="PTHR37625">
    <property type="entry name" value="OUTER MEMBRANE LIPOPROTEIN-RELATED"/>
    <property type="match status" value="1"/>
</dbReference>
<dbReference type="InterPro" id="IPR038706">
    <property type="entry name" value="Type_VI_SciN-like_sf"/>
</dbReference>
<proteinExistence type="predicted"/>
<keyword evidence="3" id="KW-1185">Reference proteome</keyword>
<dbReference type="PROSITE" id="PS51257">
    <property type="entry name" value="PROKAR_LIPOPROTEIN"/>
    <property type="match status" value="1"/>
</dbReference>
<dbReference type="NCBIfam" id="TIGR03352">
    <property type="entry name" value="VI_chp_3"/>
    <property type="match status" value="1"/>
</dbReference>
<dbReference type="Proteomes" id="UP000627464">
    <property type="component" value="Unassembled WGS sequence"/>
</dbReference>
<dbReference type="Gene3D" id="2.60.40.4150">
    <property type="entry name" value="Type VI secretion system, lipoprotein SciN"/>
    <property type="match status" value="1"/>
</dbReference>